<name>A0ABR0KGX0_9EURO</name>
<evidence type="ECO:0000313" key="2">
    <source>
        <dbReference type="Proteomes" id="UP001345013"/>
    </source>
</evidence>
<proteinExistence type="predicted"/>
<accession>A0ABR0KGX0</accession>
<keyword evidence="2" id="KW-1185">Reference proteome</keyword>
<dbReference type="EMBL" id="JAVRRG010000028">
    <property type="protein sequence ID" value="KAK5095383.1"/>
    <property type="molecule type" value="Genomic_DNA"/>
</dbReference>
<gene>
    <name evidence="1" type="ORF">LTR24_003095</name>
</gene>
<dbReference type="Proteomes" id="UP001345013">
    <property type="component" value="Unassembled WGS sequence"/>
</dbReference>
<reference evidence="1 2" key="1">
    <citation type="submission" date="2023-08" db="EMBL/GenBank/DDBJ databases">
        <title>Black Yeasts Isolated from many extreme environments.</title>
        <authorList>
            <person name="Coleine C."/>
            <person name="Stajich J.E."/>
            <person name="Selbmann L."/>
        </authorList>
    </citation>
    <scope>NUCLEOTIDE SEQUENCE [LARGE SCALE GENOMIC DNA]</scope>
    <source>
        <strain evidence="1 2">CCFEE 5885</strain>
    </source>
</reference>
<protein>
    <submittedName>
        <fullName evidence="1">Uncharacterized protein</fullName>
    </submittedName>
</protein>
<organism evidence="1 2">
    <name type="scientific">Lithohypha guttulata</name>
    <dbReference type="NCBI Taxonomy" id="1690604"/>
    <lineage>
        <taxon>Eukaryota</taxon>
        <taxon>Fungi</taxon>
        <taxon>Dikarya</taxon>
        <taxon>Ascomycota</taxon>
        <taxon>Pezizomycotina</taxon>
        <taxon>Eurotiomycetes</taxon>
        <taxon>Chaetothyriomycetidae</taxon>
        <taxon>Chaetothyriales</taxon>
        <taxon>Trichomeriaceae</taxon>
        <taxon>Lithohypha</taxon>
    </lineage>
</organism>
<sequence length="205" mass="23554">MRPQGKAYFLRIPAPKELASCPRTCHRRQEARHRPSLIRGTTVTDPDSLLSYEAKWMWTANGHEPQIFYGAVVLCYPTQRFWITCRIRGQAACFPFRYTFSDESFERRRFALEQPPAALAVWRKDIEDQMNQLDAKMAMLNTGDYLESWQSLPNQRREPDPATVSERHFAGDYQSHNDLFVGNSFHGTVNFMAPAASSTSSLRAS</sequence>
<comment type="caution">
    <text evidence="1">The sequence shown here is derived from an EMBL/GenBank/DDBJ whole genome shotgun (WGS) entry which is preliminary data.</text>
</comment>
<evidence type="ECO:0000313" key="1">
    <source>
        <dbReference type="EMBL" id="KAK5095383.1"/>
    </source>
</evidence>